<dbReference type="Proteomes" id="UP000617951">
    <property type="component" value="Unassembled WGS sequence"/>
</dbReference>
<evidence type="ECO:0000256" key="3">
    <source>
        <dbReference type="ARBA" id="ARBA00022723"/>
    </source>
</evidence>
<dbReference type="AlphaFoldDB" id="A0A926HVI8"/>
<reference evidence="12" key="1">
    <citation type="submission" date="2020-08" db="EMBL/GenBank/DDBJ databases">
        <title>Genome public.</title>
        <authorList>
            <person name="Liu C."/>
            <person name="Sun Q."/>
        </authorList>
    </citation>
    <scope>NUCLEOTIDE SEQUENCE</scope>
    <source>
        <strain evidence="12">NSJ-63</strain>
    </source>
</reference>
<dbReference type="PANTHER" id="PTHR43749:SF2">
    <property type="entry name" value="RNA-SPLICING LIGASE RTCB"/>
    <property type="match status" value="1"/>
</dbReference>
<evidence type="ECO:0000256" key="1">
    <source>
        <dbReference type="ARBA" id="ARBA00012726"/>
    </source>
</evidence>
<keyword evidence="3 11" id="KW-0479">Metal-binding</keyword>
<dbReference type="GO" id="GO:0006396">
    <property type="term" value="P:RNA processing"/>
    <property type="evidence" value="ECO:0007669"/>
    <property type="project" value="InterPro"/>
</dbReference>
<feature type="binding site" evidence="11">
    <location>
        <position position="72"/>
    </location>
    <ligand>
        <name>Mn(2+)</name>
        <dbReference type="ChEBI" id="CHEBI:29035"/>
        <label>1</label>
    </ligand>
</feature>
<dbReference type="Gene3D" id="3.90.1860.10">
    <property type="entry name" value="tRNA-splicing ligase RtcB"/>
    <property type="match status" value="1"/>
</dbReference>
<evidence type="ECO:0000256" key="5">
    <source>
        <dbReference type="ARBA" id="ARBA00022800"/>
    </source>
</evidence>
<keyword evidence="6 10" id="KW-0342">GTP-binding</keyword>
<feature type="binding site" evidence="10">
    <location>
        <begin position="302"/>
        <end position="305"/>
    </location>
    <ligand>
        <name>GMP</name>
        <dbReference type="ChEBI" id="CHEBI:58115"/>
    </ligand>
</feature>
<keyword evidence="13" id="KW-1185">Reference proteome</keyword>
<feature type="active site" description="GMP-histidine intermediate" evidence="9">
    <location>
        <position position="326"/>
    </location>
</feature>
<evidence type="ECO:0000256" key="2">
    <source>
        <dbReference type="ARBA" id="ARBA00022598"/>
    </source>
</evidence>
<organism evidence="12 13">
    <name type="scientific">Guopingia tenuis</name>
    <dbReference type="NCBI Taxonomy" id="2763656"/>
    <lineage>
        <taxon>Bacteria</taxon>
        <taxon>Bacillati</taxon>
        <taxon>Bacillota</taxon>
        <taxon>Clostridia</taxon>
        <taxon>Christensenellales</taxon>
        <taxon>Christensenellaceae</taxon>
        <taxon>Guopingia</taxon>
    </lineage>
</organism>
<dbReference type="InterPro" id="IPR052915">
    <property type="entry name" value="RtcB-like"/>
</dbReference>
<dbReference type="EMBL" id="JACRSS010000001">
    <property type="protein sequence ID" value="MBC8537363.1"/>
    <property type="molecule type" value="Genomic_DNA"/>
</dbReference>
<keyword evidence="7 11" id="KW-0464">Manganese</keyword>
<name>A0A926HVI8_9FIRM</name>
<dbReference type="GO" id="GO:0003909">
    <property type="term" value="F:DNA ligase activity"/>
    <property type="evidence" value="ECO:0007669"/>
    <property type="project" value="TreeGrafter"/>
</dbReference>
<dbReference type="GO" id="GO:0005525">
    <property type="term" value="F:GTP binding"/>
    <property type="evidence" value="ECO:0007669"/>
    <property type="project" value="UniProtKB-KW"/>
</dbReference>
<keyword evidence="5" id="KW-0692">RNA repair</keyword>
<dbReference type="GO" id="GO:0030145">
    <property type="term" value="F:manganese ion binding"/>
    <property type="evidence" value="ECO:0007669"/>
    <property type="project" value="TreeGrafter"/>
</dbReference>
<keyword evidence="2" id="KW-0436">Ligase</keyword>
<protein>
    <recommendedName>
        <fullName evidence="1">3'-phosphate/5'-hydroxy nucleic acid ligase</fullName>
        <ecNumber evidence="1">6.5.1.8</ecNumber>
    </recommendedName>
</protein>
<evidence type="ECO:0000256" key="9">
    <source>
        <dbReference type="PIRSR" id="PIRSR601233-1"/>
    </source>
</evidence>
<feature type="binding site" evidence="11">
    <location>
        <position position="159"/>
    </location>
    <ligand>
        <name>Mn(2+)</name>
        <dbReference type="ChEBI" id="CHEBI:29035"/>
        <label>2</label>
    </ligand>
</feature>
<evidence type="ECO:0000256" key="6">
    <source>
        <dbReference type="ARBA" id="ARBA00023134"/>
    </source>
</evidence>
<dbReference type="EC" id="6.5.1.8" evidence="1"/>
<dbReference type="SUPFAM" id="SSF103365">
    <property type="entry name" value="Hypothetical protein PH1602"/>
    <property type="match status" value="1"/>
</dbReference>
<comment type="caution">
    <text evidence="12">The sequence shown here is derived from an EMBL/GenBank/DDBJ whole genome shotgun (WGS) entry which is preliminary data.</text>
</comment>
<dbReference type="GO" id="GO:0170057">
    <property type="term" value="F:RNA ligase (GTP) activity"/>
    <property type="evidence" value="ECO:0007669"/>
    <property type="project" value="UniProtKB-EC"/>
</dbReference>
<evidence type="ECO:0000256" key="7">
    <source>
        <dbReference type="ARBA" id="ARBA00023211"/>
    </source>
</evidence>
<dbReference type="PANTHER" id="PTHR43749">
    <property type="entry name" value="RNA-SPLICING LIGASE RTCB"/>
    <property type="match status" value="1"/>
</dbReference>
<feature type="binding site" evidence="10">
    <location>
        <begin position="141"/>
        <end position="145"/>
    </location>
    <ligand>
        <name>GMP</name>
        <dbReference type="ChEBI" id="CHEBI:58115"/>
    </ligand>
</feature>
<dbReference type="InterPro" id="IPR036025">
    <property type="entry name" value="RtcB-like_sf"/>
</dbReference>
<dbReference type="InterPro" id="IPR001233">
    <property type="entry name" value="RtcB"/>
</dbReference>
<dbReference type="GO" id="GO:0042245">
    <property type="term" value="P:RNA repair"/>
    <property type="evidence" value="ECO:0007669"/>
    <property type="project" value="UniProtKB-KW"/>
</dbReference>
<comment type="cofactor">
    <cofactor evidence="11">
        <name>Mn(2+)</name>
        <dbReference type="ChEBI" id="CHEBI:29035"/>
    </cofactor>
    <text evidence="11">Binds 2 manganese ions per subunit.</text>
</comment>
<proteinExistence type="predicted"/>
<gene>
    <name evidence="12" type="ORF">H8693_00235</name>
</gene>
<dbReference type="GO" id="GO:0006281">
    <property type="term" value="P:DNA repair"/>
    <property type="evidence" value="ECO:0007669"/>
    <property type="project" value="TreeGrafter"/>
</dbReference>
<evidence type="ECO:0000256" key="10">
    <source>
        <dbReference type="PIRSR" id="PIRSR601233-2"/>
    </source>
</evidence>
<evidence type="ECO:0000313" key="12">
    <source>
        <dbReference type="EMBL" id="MBC8537363.1"/>
    </source>
</evidence>
<dbReference type="Pfam" id="PF01139">
    <property type="entry name" value="RtcB"/>
    <property type="match status" value="2"/>
</dbReference>
<evidence type="ECO:0000313" key="13">
    <source>
        <dbReference type="Proteomes" id="UP000617951"/>
    </source>
</evidence>
<feature type="binding site" evidence="11">
    <location>
        <position position="142"/>
    </location>
    <ligand>
        <name>Mn(2+)</name>
        <dbReference type="ChEBI" id="CHEBI:29035"/>
        <label>1</label>
    </ligand>
</feature>
<accession>A0A926HVI8</accession>
<evidence type="ECO:0000256" key="11">
    <source>
        <dbReference type="PIRSR" id="PIRSR601233-3"/>
    </source>
</evidence>
<dbReference type="RefSeq" id="WP_249279294.1">
    <property type="nucleotide sequence ID" value="NZ_JACRSS010000001.1"/>
</dbReference>
<evidence type="ECO:0000256" key="8">
    <source>
        <dbReference type="ARBA" id="ARBA00047746"/>
    </source>
</evidence>
<evidence type="ECO:0000256" key="4">
    <source>
        <dbReference type="ARBA" id="ARBA00022741"/>
    </source>
</evidence>
<feature type="binding site" evidence="10">
    <location>
        <begin position="326"/>
        <end position="329"/>
    </location>
    <ligand>
        <name>GMP</name>
        <dbReference type="ChEBI" id="CHEBI:58115"/>
    </ligand>
</feature>
<comment type="catalytic activity">
    <reaction evidence="8">
        <text>a 3'-end 3'-phospho-ribonucleotide-RNA + a 5'-end dephospho-ribonucleoside-RNA + GTP = a ribonucleotidyl-ribonucleotide-RNA + GMP + diphosphate</text>
        <dbReference type="Rhea" id="RHEA:68076"/>
        <dbReference type="Rhea" id="RHEA-COMP:10463"/>
        <dbReference type="Rhea" id="RHEA-COMP:13936"/>
        <dbReference type="Rhea" id="RHEA-COMP:17355"/>
        <dbReference type="ChEBI" id="CHEBI:33019"/>
        <dbReference type="ChEBI" id="CHEBI:37565"/>
        <dbReference type="ChEBI" id="CHEBI:58115"/>
        <dbReference type="ChEBI" id="CHEBI:83062"/>
        <dbReference type="ChEBI" id="CHEBI:138284"/>
        <dbReference type="ChEBI" id="CHEBI:173118"/>
        <dbReference type="EC" id="6.5.1.8"/>
    </reaction>
</comment>
<sequence length="399" mass="45283">MLEIKGKVNTAICFAKTVEYESIEQIQRMCDHEFTRGSRIRIMPDVHAGKGCTIGTTMTVQDKAVPNIVGVDIGCGMYTVRLNTSHIDFAKLDEAAHYIPSGQEVWDGRQEHFDLTELKCFRSLRQTRRLERSLGTLGGGNHFIEVDKASDGTLYLIIHSGSRNLGKQVAELYQKLAIDLNKGMEAYFEKRNALIAEYKAAGRRKEIQAALKALQWTGKQTTIPEDLCYLYGTYLEDYLHDVEICQRFARRNREKMAQILLERCGIGYTDAFHTIHNYIDTKERILRKGAVAAHKGERILIPINMRDGSVLAVGRGNPDWNYSAPHGAGRIMSRKKARQELDMEEYRRTMQGIYTTSVSESTIDEAPMAYKSIGEIIDVIRDSVDIVDIMKPIYNFKAN</sequence>
<feature type="binding site" evidence="10">
    <location>
        <position position="309"/>
    </location>
    <ligand>
        <name>GMP</name>
        <dbReference type="ChEBI" id="CHEBI:58115"/>
    </ligand>
</feature>
<keyword evidence="4 10" id="KW-0547">Nucleotide-binding</keyword>